<keyword evidence="3" id="KW-1185">Reference proteome</keyword>
<dbReference type="AlphaFoldDB" id="A0A3E0EBA7"/>
<proteinExistence type="predicted"/>
<gene>
    <name evidence="2" type="ORF">C8N25_101121</name>
</gene>
<reference evidence="2 3" key="1">
    <citation type="submission" date="2018-08" db="EMBL/GenBank/DDBJ databases">
        <title>Genomic Encyclopedia of Archaeal and Bacterial Type Strains, Phase II (KMG-II): from individual species to whole genera.</title>
        <authorList>
            <person name="Goeker M."/>
        </authorList>
    </citation>
    <scope>NUCLEOTIDE SEQUENCE [LARGE SCALE GENOMIC DNA]</scope>
    <source>
        <strain evidence="2 3">DSM 15986</strain>
    </source>
</reference>
<dbReference type="Proteomes" id="UP000256405">
    <property type="component" value="Unassembled WGS sequence"/>
</dbReference>
<accession>A0A3E0EBA7</accession>
<protein>
    <submittedName>
        <fullName evidence="2">Glycosyl transferase family 2</fullName>
    </submittedName>
</protein>
<dbReference type="Gene3D" id="3.90.550.10">
    <property type="entry name" value="Spore Coat Polysaccharide Biosynthesis Protein SpsA, Chain A"/>
    <property type="match status" value="1"/>
</dbReference>
<dbReference type="GO" id="GO:0016758">
    <property type="term" value="F:hexosyltransferase activity"/>
    <property type="evidence" value="ECO:0007669"/>
    <property type="project" value="UniProtKB-ARBA"/>
</dbReference>
<dbReference type="OrthoDB" id="9802649at2"/>
<feature type="domain" description="Glycosyltransferase 2-like" evidence="1">
    <location>
        <begin position="10"/>
        <end position="173"/>
    </location>
</feature>
<dbReference type="PANTHER" id="PTHR22916:SF3">
    <property type="entry name" value="UDP-GLCNAC:BETAGAL BETA-1,3-N-ACETYLGLUCOSAMINYLTRANSFERASE-LIKE PROTEIN 1"/>
    <property type="match status" value="1"/>
</dbReference>
<dbReference type="SUPFAM" id="SSF53448">
    <property type="entry name" value="Nucleotide-diphospho-sugar transferases"/>
    <property type="match status" value="1"/>
</dbReference>
<sequence>MNTSNLPLISIAMCTYNGENYLRKQLDSLVNQSYPEIEISIFDDCSSDLTVSIIQEYTAQFPHIRLHQNSINLGYQKNFEANFQSCIGELIAPCDQDDIWALDKVEKLYEILDVHILVYHDSELIDENDQSMKLSIGTRLNFVRGKNPISFLFFNCVSGHSMLFRRKLLQHIFPFPKKGFYDHWIVFVASHYGSIDFTTQCLVKYRQHQQNLTDILGAKRKETKLQTTISRIQRENDWLEICAEYENQHQGKGFTNDLFAQGKNRDANYFNFRFGYTIWKYQEELLHIPKQKPKRRLGFAIRQIWGVKTKTIFK</sequence>
<name>A0A3E0EBA7_9BACT</name>
<dbReference type="InterPro" id="IPR029044">
    <property type="entry name" value="Nucleotide-diphossugar_trans"/>
</dbReference>
<evidence type="ECO:0000313" key="2">
    <source>
        <dbReference type="EMBL" id="REG94296.1"/>
    </source>
</evidence>
<keyword evidence="2" id="KW-0808">Transferase</keyword>
<dbReference type="RefSeq" id="WP_086543397.1">
    <property type="nucleotide sequence ID" value="NZ_MSSW01000072.1"/>
</dbReference>
<comment type="caution">
    <text evidence="2">The sequence shown here is derived from an EMBL/GenBank/DDBJ whole genome shotgun (WGS) entry which is preliminary data.</text>
</comment>
<dbReference type="EMBL" id="QUNF01000001">
    <property type="protein sequence ID" value="REG94296.1"/>
    <property type="molecule type" value="Genomic_DNA"/>
</dbReference>
<organism evidence="2 3">
    <name type="scientific">Algoriphagus antarcticus</name>
    <dbReference type="NCBI Taxonomy" id="238540"/>
    <lineage>
        <taxon>Bacteria</taxon>
        <taxon>Pseudomonadati</taxon>
        <taxon>Bacteroidota</taxon>
        <taxon>Cytophagia</taxon>
        <taxon>Cytophagales</taxon>
        <taxon>Cyclobacteriaceae</taxon>
        <taxon>Algoriphagus</taxon>
    </lineage>
</organism>
<evidence type="ECO:0000259" key="1">
    <source>
        <dbReference type="Pfam" id="PF00535"/>
    </source>
</evidence>
<dbReference type="PANTHER" id="PTHR22916">
    <property type="entry name" value="GLYCOSYLTRANSFERASE"/>
    <property type="match status" value="1"/>
</dbReference>
<dbReference type="InterPro" id="IPR001173">
    <property type="entry name" value="Glyco_trans_2-like"/>
</dbReference>
<evidence type="ECO:0000313" key="3">
    <source>
        <dbReference type="Proteomes" id="UP000256405"/>
    </source>
</evidence>
<dbReference type="Pfam" id="PF00535">
    <property type="entry name" value="Glycos_transf_2"/>
    <property type="match status" value="1"/>
</dbReference>